<proteinExistence type="predicted"/>
<dbReference type="OrthoDB" id="424610at2759"/>
<dbReference type="SUPFAM" id="SSF53474">
    <property type="entry name" value="alpha/beta-Hydrolases"/>
    <property type="match status" value="1"/>
</dbReference>
<evidence type="ECO:0000256" key="3">
    <source>
        <dbReference type="ARBA" id="ARBA00022989"/>
    </source>
</evidence>
<dbReference type="Pfam" id="PF07690">
    <property type="entry name" value="MFS_1"/>
    <property type="match status" value="1"/>
</dbReference>
<dbReference type="GO" id="GO:0035435">
    <property type="term" value="P:phosphate ion transmembrane transport"/>
    <property type="evidence" value="ECO:0007669"/>
    <property type="project" value="TreeGrafter"/>
</dbReference>
<feature type="transmembrane region" description="Helical" evidence="7">
    <location>
        <begin position="400"/>
        <end position="418"/>
    </location>
</feature>
<reference evidence="9 10" key="1">
    <citation type="submission" date="2016-02" db="EMBL/GenBank/DDBJ databases">
        <title>Genome analysis of coral dinoflagellate symbionts highlights evolutionary adaptations to a symbiotic lifestyle.</title>
        <authorList>
            <person name="Aranda M."/>
            <person name="Li Y."/>
            <person name="Liew Y.J."/>
            <person name="Baumgarten S."/>
            <person name="Simakov O."/>
            <person name="Wilson M."/>
            <person name="Piel J."/>
            <person name="Ashoor H."/>
            <person name="Bougouffa S."/>
            <person name="Bajic V.B."/>
            <person name="Ryu T."/>
            <person name="Ravasi T."/>
            <person name="Bayer T."/>
            <person name="Micklem G."/>
            <person name="Kim H."/>
            <person name="Bhak J."/>
            <person name="Lajeunesse T.C."/>
            <person name="Voolstra C.R."/>
        </authorList>
    </citation>
    <scope>NUCLEOTIDE SEQUENCE [LARGE SCALE GENOMIC DNA]</scope>
    <source>
        <strain evidence="9 10">CCMP2467</strain>
    </source>
</reference>
<evidence type="ECO:0000256" key="2">
    <source>
        <dbReference type="ARBA" id="ARBA00022692"/>
    </source>
</evidence>
<dbReference type="InterPro" id="IPR020846">
    <property type="entry name" value="MFS_dom"/>
</dbReference>
<dbReference type="GO" id="GO:0061513">
    <property type="term" value="F:glucose 6-phosphate:phosphate antiporter activity"/>
    <property type="evidence" value="ECO:0007669"/>
    <property type="project" value="TreeGrafter"/>
</dbReference>
<dbReference type="SUPFAM" id="SSF103473">
    <property type="entry name" value="MFS general substrate transporter"/>
    <property type="match status" value="1"/>
</dbReference>
<feature type="domain" description="Major facilitator superfamily (MFS) profile" evidence="8">
    <location>
        <begin position="72"/>
        <end position="492"/>
    </location>
</feature>
<evidence type="ECO:0000256" key="6">
    <source>
        <dbReference type="SAM" id="MobiDB-lite"/>
    </source>
</evidence>
<dbReference type="PANTHER" id="PTHR43826:SF3">
    <property type="entry name" value="GLUCOSE-6-PHOSPHATE EXCHANGER SLC37A4"/>
    <property type="match status" value="1"/>
</dbReference>
<evidence type="ECO:0000256" key="1">
    <source>
        <dbReference type="ARBA" id="ARBA00004127"/>
    </source>
</evidence>
<name>A0A1Q9CZE5_SYMMI</name>
<dbReference type="GO" id="GO:0016020">
    <property type="term" value="C:membrane"/>
    <property type="evidence" value="ECO:0007669"/>
    <property type="project" value="UniProtKB-ARBA"/>
</dbReference>
<evidence type="ECO:0000259" key="8">
    <source>
        <dbReference type="PROSITE" id="PS50850"/>
    </source>
</evidence>
<keyword evidence="4 7" id="KW-0472">Membrane</keyword>
<dbReference type="GO" id="GO:0012505">
    <property type="term" value="C:endomembrane system"/>
    <property type="evidence" value="ECO:0007669"/>
    <property type="project" value="UniProtKB-SubCell"/>
</dbReference>
<dbReference type="InterPro" id="IPR029058">
    <property type="entry name" value="AB_hydrolase_fold"/>
</dbReference>
<accession>A0A1Q9CZE5</accession>
<dbReference type="Gene3D" id="3.40.50.1820">
    <property type="entry name" value="alpha/beta hydrolase"/>
    <property type="match status" value="1"/>
</dbReference>
<evidence type="ECO:0000256" key="5">
    <source>
        <dbReference type="SAM" id="Coils"/>
    </source>
</evidence>
<keyword evidence="3 7" id="KW-1133">Transmembrane helix</keyword>
<comment type="caution">
    <text evidence="9">The sequence shown here is derived from an EMBL/GenBank/DDBJ whole genome shotgun (WGS) entry which is preliminary data.</text>
</comment>
<keyword evidence="10" id="KW-1185">Reference proteome</keyword>
<dbReference type="Gene3D" id="1.20.1250.20">
    <property type="entry name" value="MFS general substrate transporter like domains"/>
    <property type="match status" value="2"/>
</dbReference>
<feature type="coiled-coil region" evidence="5">
    <location>
        <begin position="689"/>
        <end position="723"/>
    </location>
</feature>
<dbReference type="InterPro" id="IPR011701">
    <property type="entry name" value="MFS"/>
</dbReference>
<feature type="transmembrane region" description="Helical" evidence="7">
    <location>
        <begin position="1182"/>
        <end position="1203"/>
    </location>
</feature>
<evidence type="ECO:0000313" key="9">
    <source>
        <dbReference type="EMBL" id="OLP88298.1"/>
    </source>
</evidence>
<feature type="transmembrane region" description="Helical" evidence="7">
    <location>
        <begin position="333"/>
        <end position="353"/>
    </location>
</feature>
<dbReference type="InterPro" id="IPR051337">
    <property type="entry name" value="OPA_Antiporter"/>
</dbReference>
<evidence type="ECO:0000313" key="10">
    <source>
        <dbReference type="Proteomes" id="UP000186817"/>
    </source>
</evidence>
<keyword evidence="5" id="KW-0175">Coiled coil</keyword>
<dbReference type="PROSITE" id="PS50850">
    <property type="entry name" value="MFS"/>
    <property type="match status" value="1"/>
</dbReference>
<feature type="compositionally biased region" description="Low complexity" evidence="6">
    <location>
        <begin position="641"/>
        <end position="656"/>
    </location>
</feature>
<feature type="compositionally biased region" description="Pro residues" evidence="6">
    <location>
        <begin position="754"/>
        <end position="764"/>
    </location>
</feature>
<feature type="transmembrane region" description="Helical" evidence="7">
    <location>
        <begin position="373"/>
        <end position="393"/>
    </location>
</feature>
<keyword evidence="2 7" id="KW-0812">Transmembrane</keyword>
<protein>
    <submittedName>
        <fullName evidence="9">Putative hexose phosphate transport protein</fullName>
    </submittedName>
</protein>
<feature type="transmembrane region" description="Helical" evidence="7">
    <location>
        <begin position="438"/>
        <end position="457"/>
    </location>
</feature>
<feature type="transmembrane region" description="Helical" evidence="7">
    <location>
        <begin position="148"/>
        <end position="176"/>
    </location>
</feature>
<feature type="transmembrane region" description="Helical" evidence="7">
    <location>
        <begin position="469"/>
        <end position="486"/>
    </location>
</feature>
<dbReference type="EMBL" id="LSRX01000820">
    <property type="protein sequence ID" value="OLP88298.1"/>
    <property type="molecule type" value="Genomic_DNA"/>
</dbReference>
<dbReference type="Proteomes" id="UP000186817">
    <property type="component" value="Unassembled WGS sequence"/>
</dbReference>
<evidence type="ECO:0000256" key="4">
    <source>
        <dbReference type="ARBA" id="ARBA00023136"/>
    </source>
</evidence>
<gene>
    <name evidence="9" type="primary">uhpC</name>
    <name evidence="9" type="ORF">AK812_SmicGene30356</name>
</gene>
<feature type="region of interest" description="Disordered" evidence="6">
    <location>
        <begin position="735"/>
        <end position="818"/>
    </location>
</feature>
<evidence type="ECO:0000256" key="7">
    <source>
        <dbReference type="SAM" id="Phobius"/>
    </source>
</evidence>
<comment type="subcellular location">
    <subcellularLocation>
        <location evidence="1">Endomembrane system</location>
        <topology evidence="1">Multi-pass membrane protein</topology>
    </subcellularLocation>
</comment>
<dbReference type="InterPro" id="IPR036259">
    <property type="entry name" value="MFS_trans_sf"/>
</dbReference>
<sequence length="1224" mass="131560">MAFLQRCHGNVEMLAKALPAPRPWRAPERPEVFPSSRWLRSARPLVATSRSSRAPPRRRAFERGLLAPDLRPRRAAVIAGLILAYAWYYVCRYSLTYAGPALVCQQRLDLRKLGLILSAGQIAIGLSKVLTSVFTVDLPASRCLVMGLLLTGSCNIAAAFVPACWLTLTLAVLWSFNGLFQGFGSPSCARVISAWCMPKERGLFWSIWNCSNNLGGALAPIMVSIGLALSAGHWRGSLLLAGVSALPVALAVTGLVREAPPDGLDDREEASRELQAPAAAAGDLTGSELLLKGCLGEPGLVQLALANFFIFGVRAALMNWLAFHLFDGSTKAAAPYLSAFEFGGLLGSVFSGSLSDRWWQARGDEAPLTGSRIQVAVAAVTSILLPAALLLACLDRAPKLHFAAMFAGGFGLYVAQALSALCGLESVSARAAGVSQGLLGWAAYTGAAAAGLPLGWLIQGPCGWRAWRLTLALGSALISLLLLPLWRLPSYEQRAKGVGSASEVEELAASGSLLPTERPAVRQLSQDLEALRKGLAQRGPEEGPSGVDVAKLAEKICEEKIEKLAISEHTMKAQAEAVELLQSKVQLWEESFRTKLQALINKVDSKCMEGFLPILSELGSALSNKPKVVSVDRTQDSSWCNHSNSSGNSDSQSARSPQAPSRCDPKPKAVAPQVQRQSSASRLEESQQIEALLQENLLLKEAQVRLREENVEMRERAHRMQDAAHQMHPVPAPAQFNRSARSHSPPIQPKASASPPPPTGPQAPRPRTSLPPNGAAQPGMSRPVSMTGPVMSRTMEQSACLASSNMPRPSKGCTGPGSWQDVGVGKLVSKQIPWEEPGLPKVQRTVLTYLPASAVGKPVPAVLVFHGWGGHASAYHNMYGFGPLAEQAGFLAVYPEGMNDTADGSGQTSWNAVGASRSNQSMQSCSVSRTSTGLCYSSCQIKKGHCHPCDWATCYDDVGFIRSLLTRLGEQYCVDLDRVYAYGCSNGGLMVHQLAQSLPDHFVAIAAACGGKPHRGYERNFKPGGEPVSMLLLQGRADRTIPPHTPAAAVPWWDGYYYAAAMAVVNAYKAYDQCRNSEPRRFPTPRGVGSKNLSCVEYGYSCLQSSSVVECTFNAGHDVLWETDSNSLADGPETAWFFLCQHSRSGAIPADSCVLPQRPASLMQTQQLFMEPEAAQSAKPVVWHYLAQVAIGVGFLAFGLGVFCSHRRRRRANDARSDYAEFSA</sequence>
<feature type="transmembrane region" description="Helical" evidence="7">
    <location>
        <begin position="238"/>
        <end position="256"/>
    </location>
</feature>
<feature type="transmembrane region" description="Helical" evidence="7">
    <location>
        <begin position="300"/>
        <end position="321"/>
    </location>
</feature>
<dbReference type="AlphaFoldDB" id="A0A1Q9CZE5"/>
<feature type="transmembrane region" description="Helical" evidence="7">
    <location>
        <begin position="214"/>
        <end position="231"/>
    </location>
</feature>
<feature type="region of interest" description="Disordered" evidence="6">
    <location>
        <begin position="635"/>
        <end position="682"/>
    </location>
</feature>
<organism evidence="9 10">
    <name type="scientific">Symbiodinium microadriaticum</name>
    <name type="common">Dinoflagellate</name>
    <name type="synonym">Zooxanthella microadriatica</name>
    <dbReference type="NCBI Taxonomy" id="2951"/>
    <lineage>
        <taxon>Eukaryota</taxon>
        <taxon>Sar</taxon>
        <taxon>Alveolata</taxon>
        <taxon>Dinophyceae</taxon>
        <taxon>Suessiales</taxon>
        <taxon>Symbiodiniaceae</taxon>
        <taxon>Symbiodinium</taxon>
    </lineage>
</organism>
<feature type="compositionally biased region" description="Polar residues" evidence="6">
    <location>
        <begin position="794"/>
        <end position="807"/>
    </location>
</feature>
<dbReference type="PANTHER" id="PTHR43826">
    <property type="entry name" value="GLUCOSE-6-PHOSPHATE EXCHANGER SLC37A4"/>
    <property type="match status" value="1"/>
</dbReference>
<feature type="transmembrane region" description="Helical" evidence="7">
    <location>
        <begin position="75"/>
        <end position="95"/>
    </location>
</feature>
<feature type="transmembrane region" description="Helical" evidence="7">
    <location>
        <begin position="115"/>
        <end position="136"/>
    </location>
</feature>